<feature type="transmembrane region" description="Helical" evidence="1">
    <location>
        <begin position="42"/>
        <end position="60"/>
    </location>
</feature>
<keyword evidence="1" id="KW-0812">Transmembrane</keyword>
<dbReference type="EMBL" id="UFXS01000001">
    <property type="protein sequence ID" value="STD59313.1"/>
    <property type="molecule type" value="Genomic_DNA"/>
</dbReference>
<reference evidence="3 4" key="1">
    <citation type="submission" date="2018-06" db="EMBL/GenBank/DDBJ databases">
        <authorList>
            <consortium name="Pathogen Informatics"/>
            <person name="Doyle S."/>
        </authorList>
    </citation>
    <scope>NUCLEOTIDE SEQUENCE [LARGE SCALE GENOMIC DNA]</scope>
    <source>
        <strain evidence="3 4">NCTC13456</strain>
    </source>
</reference>
<dbReference type="RefSeq" id="WP_115001314.1">
    <property type="nucleotide sequence ID" value="NZ_JAIKTW010000075.1"/>
</dbReference>
<keyword evidence="1" id="KW-0472">Membrane</keyword>
<evidence type="ECO:0000313" key="2">
    <source>
        <dbReference type="EMBL" id="RRT94654.1"/>
    </source>
</evidence>
<evidence type="ECO:0000256" key="1">
    <source>
        <dbReference type="SAM" id="Phobius"/>
    </source>
</evidence>
<organism evidence="3 4">
    <name type="scientific">Empedobacter falsenii</name>
    <dbReference type="NCBI Taxonomy" id="343874"/>
    <lineage>
        <taxon>Bacteria</taxon>
        <taxon>Pseudomonadati</taxon>
        <taxon>Bacteroidota</taxon>
        <taxon>Flavobacteriia</taxon>
        <taxon>Flavobacteriales</taxon>
        <taxon>Weeksellaceae</taxon>
        <taxon>Empedobacter</taxon>
    </lineage>
</organism>
<dbReference type="Proteomes" id="UP000254737">
    <property type="component" value="Unassembled WGS sequence"/>
</dbReference>
<keyword evidence="1" id="KW-1133">Transmembrane helix</keyword>
<evidence type="ECO:0000313" key="4">
    <source>
        <dbReference type="Proteomes" id="UP000254737"/>
    </source>
</evidence>
<dbReference type="Proteomes" id="UP000267844">
    <property type="component" value="Unassembled WGS sequence"/>
</dbReference>
<feature type="transmembrane region" description="Helical" evidence="1">
    <location>
        <begin position="67"/>
        <end position="84"/>
    </location>
</feature>
<feature type="transmembrane region" description="Helical" evidence="1">
    <location>
        <begin position="113"/>
        <end position="134"/>
    </location>
</feature>
<proteinExistence type="predicted"/>
<gene>
    <name evidence="2" type="ORF">EGI89_01200</name>
    <name evidence="3" type="ORF">NCTC13456_02954</name>
</gene>
<name>A0A376GK45_9FLAO</name>
<sequence>MIKIFTLLGLILQFVAFWMAAPEILGVDWLSKTEEMIRKAINQLPQLILAVLGMAMGVMFYHSMSSFFVFIVVIMIIILLLIFYKKVEKLLDEKISKPLVNKLILNETFRFTLLKFAALFFTLGFLIQIALVVIV</sequence>
<dbReference type="EMBL" id="RHPO01000001">
    <property type="protein sequence ID" value="RRT94654.1"/>
    <property type="molecule type" value="Genomic_DNA"/>
</dbReference>
<dbReference type="AlphaFoldDB" id="A0A376GK45"/>
<protein>
    <submittedName>
        <fullName evidence="3">Uncharacterized protein</fullName>
    </submittedName>
</protein>
<evidence type="ECO:0000313" key="3">
    <source>
        <dbReference type="EMBL" id="STD59313.1"/>
    </source>
</evidence>
<accession>A0A376GK45</accession>
<evidence type="ECO:0000313" key="5">
    <source>
        <dbReference type="Proteomes" id="UP000267844"/>
    </source>
</evidence>
<reference evidence="2 5" key="2">
    <citation type="submission" date="2018-10" db="EMBL/GenBank/DDBJ databases">
        <title>Transmission dynamics of multidrug resistant bacteria on intensive care unit surfaces.</title>
        <authorList>
            <person name="D'Souza A.W."/>
            <person name="Potter R.F."/>
            <person name="Wallace M."/>
            <person name="Shupe A."/>
            <person name="Patel S."/>
            <person name="Sun S."/>
            <person name="Gul D."/>
            <person name="Kwon J.H."/>
            <person name="Andleeb S."/>
            <person name="Burnham C.-A.D."/>
            <person name="Dantas G."/>
        </authorList>
    </citation>
    <scope>NUCLEOTIDE SEQUENCE [LARGE SCALE GENOMIC DNA]</scope>
    <source>
        <strain evidence="2 5">WF_348</strain>
    </source>
</reference>